<gene>
    <name evidence="3" type="ORF">E1742_17675</name>
    <name evidence="2" type="ORF">GCM10007388_28320</name>
</gene>
<evidence type="ECO:0000313" key="4">
    <source>
        <dbReference type="Proteomes" id="UP000294359"/>
    </source>
</evidence>
<dbReference type="Proteomes" id="UP000294359">
    <property type="component" value="Chromosome"/>
</dbReference>
<dbReference type="PROSITE" id="PS51257">
    <property type="entry name" value="PROKAR_LIPOPROTEIN"/>
    <property type="match status" value="1"/>
</dbReference>
<feature type="signal peptide" evidence="1">
    <location>
        <begin position="1"/>
        <end position="23"/>
    </location>
</feature>
<reference evidence="2" key="1">
    <citation type="journal article" date="2014" name="Int. J. Syst. Evol. Microbiol.">
        <title>Complete genome sequence of Corynebacterium casei LMG S-19264T (=DSM 44701T), isolated from a smear-ripened cheese.</title>
        <authorList>
            <consortium name="US DOE Joint Genome Institute (JGI-PGF)"/>
            <person name="Walter F."/>
            <person name="Albersmeier A."/>
            <person name="Kalinowski J."/>
            <person name="Ruckert C."/>
        </authorList>
    </citation>
    <scope>NUCLEOTIDE SEQUENCE</scope>
    <source>
        <strain evidence="2">KCTC 12344</strain>
    </source>
</reference>
<evidence type="ECO:0008006" key="6">
    <source>
        <dbReference type="Google" id="ProtNLM"/>
    </source>
</evidence>
<proteinExistence type="predicted"/>
<evidence type="ECO:0000256" key="1">
    <source>
        <dbReference type="SAM" id="SignalP"/>
    </source>
</evidence>
<keyword evidence="1" id="KW-0732">Signal</keyword>
<dbReference type="EMBL" id="BMWW01000004">
    <property type="protein sequence ID" value="GGY93171.1"/>
    <property type="molecule type" value="Genomic_DNA"/>
</dbReference>
<reference evidence="2" key="3">
    <citation type="submission" date="2022-12" db="EMBL/GenBank/DDBJ databases">
        <authorList>
            <person name="Sun Q."/>
            <person name="Kim S."/>
        </authorList>
    </citation>
    <scope>NUCLEOTIDE SEQUENCE</scope>
    <source>
        <strain evidence="2">KCTC 12344</strain>
    </source>
</reference>
<reference evidence="3 4" key="2">
    <citation type="submission" date="2019-03" db="EMBL/GenBank/DDBJ databases">
        <title>Draft Genome Sequences of Six Type Strains of the Genus Massilia.</title>
        <authorList>
            <person name="Miess H."/>
            <person name="Frediansyhah A."/>
            <person name="Gross H."/>
        </authorList>
    </citation>
    <scope>NUCLEOTIDE SEQUENCE [LARGE SCALE GENOMIC DNA]</scope>
    <source>
        <strain evidence="3 4">DSM 17505</strain>
    </source>
</reference>
<dbReference type="EMBL" id="CP038026">
    <property type="protein sequence ID" value="QBQ37798.1"/>
    <property type="molecule type" value="Genomic_DNA"/>
</dbReference>
<name>A0A4V1AU36_9BURK</name>
<organism evidence="2 5">
    <name type="scientific">Pseudoduganella plicata</name>
    <dbReference type="NCBI Taxonomy" id="321984"/>
    <lineage>
        <taxon>Bacteria</taxon>
        <taxon>Pseudomonadati</taxon>
        <taxon>Pseudomonadota</taxon>
        <taxon>Betaproteobacteria</taxon>
        <taxon>Burkholderiales</taxon>
        <taxon>Oxalobacteraceae</taxon>
        <taxon>Telluria group</taxon>
        <taxon>Pseudoduganella</taxon>
    </lineage>
</organism>
<feature type="chain" id="PRO_5044609906" description="Lipoprotein" evidence="1">
    <location>
        <begin position="24"/>
        <end position="96"/>
    </location>
</feature>
<dbReference type="AlphaFoldDB" id="A0A4V1AU36"/>
<keyword evidence="4" id="KW-1185">Reference proteome</keyword>
<evidence type="ECO:0000313" key="5">
    <source>
        <dbReference type="Proteomes" id="UP000619512"/>
    </source>
</evidence>
<dbReference type="Proteomes" id="UP000619512">
    <property type="component" value="Unassembled WGS sequence"/>
</dbReference>
<evidence type="ECO:0000313" key="3">
    <source>
        <dbReference type="EMBL" id="QBQ37798.1"/>
    </source>
</evidence>
<sequence length="96" mass="10035">MKPKNPPVLALLGVLLACAGCRAVPSTTPQWDDRFGDATRTAFARQVRDPDAALRHSTADGMDGAGAAAVHQRYQKSFAEKPDAAPAFTIGLGSGK</sequence>
<accession>A0A4V1AU36</accession>
<dbReference type="RefSeq" id="WP_134386279.1">
    <property type="nucleotide sequence ID" value="NZ_BMWW01000004.1"/>
</dbReference>
<protein>
    <recommendedName>
        <fullName evidence="6">Lipoprotein</fullName>
    </recommendedName>
</protein>
<dbReference type="OrthoDB" id="8537668at2"/>
<evidence type="ECO:0000313" key="2">
    <source>
        <dbReference type="EMBL" id="GGY93171.1"/>
    </source>
</evidence>